<keyword evidence="3" id="KW-1185">Reference proteome</keyword>
<sequence length="326" mass="36452">MLDEKIENDTQFGKQSESPSINRNISPVAIASSTPKINHKTPTVMNITNSSVVTGNSFEVSADGMNNSSITQNNPFSPRNATPTAETSAIDDSPSMMGSSVISPSKFRTFQTSANEDKVNNQYKMKQDKYLKSSNIVIVHAEDVTNNHKEIYPRFTESLMHSYKNHSMANSPKVSNRQHIQLVYAKPSKLRRDVMAHNDREEISPVKMSIAPVTLSAPTEPYMFDDYFIIRRPDLSDIPEQKLATLSNQFGELNDSVERVIIRIFDSAVVPGGALRGVVYICLKEPIKLNTLFITTEMVTKTISSDEKQDMEVKSAIVITTFTIMY</sequence>
<gene>
    <name evidence="2" type="ORF">SCUD_LOCUS12407</name>
</gene>
<dbReference type="WBParaSite" id="SCUD_0001241001-mRNA-1">
    <property type="protein sequence ID" value="SCUD_0001241001-mRNA-1"/>
    <property type="gene ID" value="SCUD_0001241001"/>
</dbReference>
<name>A0A183KBL9_9TREM</name>
<dbReference type="AlphaFoldDB" id="A0A183KBL9"/>
<evidence type="ECO:0000313" key="2">
    <source>
        <dbReference type="EMBL" id="VDP48681.1"/>
    </source>
</evidence>
<reference evidence="2 3" key="2">
    <citation type="submission" date="2018-11" db="EMBL/GenBank/DDBJ databases">
        <authorList>
            <consortium name="Pathogen Informatics"/>
        </authorList>
    </citation>
    <scope>NUCLEOTIDE SEQUENCE [LARGE SCALE GENOMIC DNA]</scope>
    <source>
        <strain evidence="2">Dakar</strain>
        <strain evidence="3">Dakar, Senegal</strain>
    </source>
</reference>
<organism evidence="4">
    <name type="scientific">Schistosoma curassoni</name>
    <dbReference type="NCBI Taxonomy" id="6186"/>
    <lineage>
        <taxon>Eukaryota</taxon>
        <taxon>Metazoa</taxon>
        <taxon>Spiralia</taxon>
        <taxon>Lophotrochozoa</taxon>
        <taxon>Platyhelminthes</taxon>
        <taxon>Trematoda</taxon>
        <taxon>Digenea</taxon>
        <taxon>Strigeidida</taxon>
        <taxon>Schistosomatoidea</taxon>
        <taxon>Schistosomatidae</taxon>
        <taxon>Schistosoma</taxon>
    </lineage>
</organism>
<feature type="compositionally biased region" description="Polar residues" evidence="1">
    <location>
        <begin position="9"/>
        <end position="24"/>
    </location>
</feature>
<feature type="region of interest" description="Disordered" evidence="1">
    <location>
        <begin position="63"/>
        <end position="102"/>
    </location>
</feature>
<accession>A0A183KBL9</accession>
<protein>
    <submittedName>
        <fullName evidence="4">Alba domain-containing protein</fullName>
    </submittedName>
</protein>
<evidence type="ECO:0000256" key="1">
    <source>
        <dbReference type="SAM" id="MobiDB-lite"/>
    </source>
</evidence>
<evidence type="ECO:0000313" key="4">
    <source>
        <dbReference type="WBParaSite" id="SCUD_0001241001-mRNA-1"/>
    </source>
</evidence>
<reference evidence="4" key="1">
    <citation type="submission" date="2016-06" db="UniProtKB">
        <authorList>
            <consortium name="WormBaseParasite"/>
        </authorList>
    </citation>
    <scope>IDENTIFICATION</scope>
</reference>
<dbReference type="EMBL" id="UZAK01035107">
    <property type="protein sequence ID" value="VDP48681.1"/>
    <property type="molecule type" value="Genomic_DNA"/>
</dbReference>
<evidence type="ECO:0000313" key="3">
    <source>
        <dbReference type="Proteomes" id="UP000279833"/>
    </source>
</evidence>
<proteinExistence type="predicted"/>
<dbReference type="Proteomes" id="UP000279833">
    <property type="component" value="Unassembled WGS sequence"/>
</dbReference>
<feature type="region of interest" description="Disordered" evidence="1">
    <location>
        <begin position="1"/>
        <end position="24"/>
    </location>
</feature>
<feature type="compositionally biased region" description="Polar residues" evidence="1">
    <location>
        <begin position="63"/>
        <end position="87"/>
    </location>
</feature>